<dbReference type="EMBL" id="GBRH01233919">
    <property type="protein sequence ID" value="JAD63976.1"/>
    <property type="molecule type" value="Transcribed_RNA"/>
</dbReference>
<dbReference type="AlphaFoldDB" id="A0A0A9BKS9"/>
<evidence type="ECO:0000313" key="1">
    <source>
        <dbReference type="EMBL" id="JAD63976.1"/>
    </source>
</evidence>
<proteinExistence type="predicted"/>
<reference evidence="1" key="2">
    <citation type="journal article" date="2015" name="Data Brief">
        <title>Shoot transcriptome of the giant reed, Arundo donax.</title>
        <authorList>
            <person name="Barrero R.A."/>
            <person name="Guerrero F.D."/>
            <person name="Moolhuijzen P."/>
            <person name="Goolsby J.A."/>
            <person name="Tidwell J."/>
            <person name="Bellgard S.E."/>
            <person name="Bellgard M.I."/>
        </authorList>
    </citation>
    <scope>NUCLEOTIDE SEQUENCE</scope>
    <source>
        <tissue evidence="1">Shoot tissue taken approximately 20 cm above the soil surface</tissue>
    </source>
</reference>
<name>A0A0A9BKS9_ARUDO</name>
<organism evidence="1">
    <name type="scientific">Arundo donax</name>
    <name type="common">Giant reed</name>
    <name type="synonym">Donax arundinaceus</name>
    <dbReference type="NCBI Taxonomy" id="35708"/>
    <lineage>
        <taxon>Eukaryota</taxon>
        <taxon>Viridiplantae</taxon>
        <taxon>Streptophyta</taxon>
        <taxon>Embryophyta</taxon>
        <taxon>Tracheophyta</taxon>
        <taxon>Spermatophyta</taxon>
        <taxon>Magnoliopsida</taxon>
        <taxon>Liliopsida</taxon>
        <taxon>Poales</taxon>
        <taxon>Poaceae</taxon>
        <taxon>PACMAD clade</taxon>
        <taxon>Arundinoideae</taxon>
        <taxon>Arundineae</taxon>
        <taxon>Arundo</taxon>
    </lineage>
</organism>
<reference evidence="1" key="1">
    <citation type="submission" date="2014-09" db="EMBL/GenBank/DDBJ databases">
        <authorList>
            <person name="Magalhaes I.L.F."/>
            <person name="Oliveira U."/>
            <person name="Santos F.R."/>
            <person name="Vidigal T.H.D.A."/>
            <person name="Brescovit A.D."/>
            <person name="Santos A.J."/>
        </authorList>
    </citation>
    <scope>NUCLEOTIDE SEQUENCE</scope>
    <source>
        <tissue evidence="1">Shoot tissue taken approximately 20 cm above the soil surface</tissue>
    </source>
</reference>
<accession>A0A0A9BKS9</accession>
<sequence>MPHDIFRHSYLLPFLHVNSSEVSCVASFSMSVYALCQIISPKILNCPIECFTSTISFLLSYAI</sequence>
<protein>
    <submittedName>
        <fullName evidence="1">Uncharacterized protein</fullName>
    </submittedName>
</protein>